<dbReference type="Proteomes" id="UP000651482">
    <property type="component" value="Unassembled WGS sequence"/>
</dbReference>
<evidence type="ECO:0000256" key="14">
    <source>
        <dbReference type="PIRSR" id="PIRSR618044-2"/>
    </source>
</evidence>
<evidence type="ECO:0000256" key="16">
    <source>
        <dbReference type="SAM" id="MobiDB-lite"/>
    </source>
</evidence>
<keyword evidence="11" id="KW-0961">Cell wall biogenesis/degradation</keyword>
<dbReference type="PRINTS" id="PR00725">
    <property type="entry name" value="DADACBPTASE1"/>
</dbReference>
<keyword evidence="8" id="KW-0378">Hydrolase</keyword>
<proteinExistence type="inferred from homology"/>
<keyword evidence="10" id="KW-0573">Peptidoglycan synthesis</keyword>
<evidence type="ECO:0000256" key="1">
    <source>
        <dbReference type="ARBA" id="ARBA00003217"/>
    </source>
</evidence>
<comment type="caution">
    <text evidence="20">The sequence shown here is derived from an EMBL/GenBank/DDBJ whole genome shotgun (WGS) entry which is preliminary data.</text>
</comment>
<keyword evidence="5 20" id="KW-0121">Carboxypeptidase</keyword>
<feature type="signal peptide" evidence="18">
    <location>
        <begin position="1"/>
        <end position="29"/>
    </location>
</feature>
<name>A0A926HRL7_9FIRM</name>
<evidence type="ECO:0000256" key="5">
    <source>
        <dbReference type="ARBA" id="ARBA00022645"/>
    </source>
</evidence>
<dbReference type="SUPFAM" id="SSF56601">
    <property type="entry name" value="beta-lactamase/transpeptidase-like"/>
    <property type="match status" value="1"/>
</dbReference>
<organism evidence="20 21">
    <name type="scientific">Yeguia hominis</name>
    <dbReference type="NCBI Taxonomy" id="2763662"/>
    <lineage>
        <taxon>Bacteria</taxon>
        <taxon>Bacillati</taxon>
        <taxon>Bacillota</taxon>
        <taxon>Clostridia</taxon>
        <taxon>Eubacteriales</taxon>
        <taxon>Yeguiaceae</taxon>
        <taxon>Yeguia</taxon>
    </lineage>
</organism>
<accession>A0A926HRL7</accession>
<protein>
    <recommendedName>
        <fullName evidence="4">serine-type D-Ala-D-Ala carboxypeptidase</fullName>
        <ecNumber evidence="4">3.4.16.4</ecNumber>
    </recommendedName>
</protein>
<dbReference type="GO" id="GO:0009002">
    <property type="term" value="F:serine-type D-Ala-D-Ala carboxypeptidase activity"/>
    <property type="evidence" value="ECO:0007669"/>
    <property type="project" value="UniProtKB-EC"/>
</dbReference>
<dbReference type="GO" id="GO:0071555">
    <property type="term" value="P:cell wall organization"/>
    <property type="evidence" value="ECO:0007669"/>
    <property type="project" value="UniProtKB-KW"/>
</dbReference>
<feature type="region of interest" description="Disordered" evidence="16">
    <location>
        <begin position="445"/>
        <end position="465"/>
    </location>
</feature>
<dbReference type="GO" id="GO:0009252">
    <property type="term" value="P:peptidoglycan biosynthetic process"/>
    <property type="evidence" value="ECO:0007669"/>
    <property type="project" value="UniProtKB-KW"/>
</dbReference>
<evidence type="ECO:0000256" key="4">
    <source>
        <dbReference type="ARBA" id="ARBA00012448"/>
    </source>
</evidence>
<keyword evidence="17" id="KW-0472">Membrane</keyword>
<dbReference type="SMART" id="SM00936">
    <property type="entry name" value="PBP5_C"/>
    <property type="match status" value="1"/>
</dbReference>
<dbReference type="GO" id="GO:0006508">
    <property type="term" value="P:proteolysis"/>
    <property type="evidence" value="ECO:0007669"/>
    <property type="project" value="UniProtKB-KW"/>
</dbReference>
<dbReference type="InterPro" id="IPR015956">
    <property type="entry name" value="Peniciliin-bd_prot_C_sf"/>
</dbReference>
<feature type="domain" description="Peptidase S11 D-Ala-D-Ala carboxypeptidase A C-terminal" evidence="19">
    <location>
        <begin position="303"/>
        <end position="395"/>
    </location>
</feature>
<evidence type="ECO:0000256" key="10">
    <source>
        <dbReference type="ARBA" id="ARBA00022984"/>
    </source>
</evidence>
<keyword evidence="6" id="KW-0645">Protease</keyword>
<evidence type="ECO:0000256" key="3">
    <source>
        <dbReference type="ARBA" id="ARBA00007164"/>
    </source>
</evidence>
<evidence type="ECO:0000256" key="15">
    <source>
        <dbReference type="RuleBase" id="RU004016"/>
    </source>
</evidence>
<evidence type="ECO:0000256" key="11">
    <source>
        <dbReference type="ARBA" id="ARBA00023316"/>
    </source>
</evidence>
<dbReference type="Pfam" id="PF07943">
    <property type="entry name" value="PBP5_C"/>
    <property type="match status" value="1"/>
</dbReference>
<dbReference type="InterPro" id="IPR001967">
    <property type="entry name" value="Peptidase_S11_N"/>
</dbReference>
<dbReference type="PANTHER" id="PTHR21581">
    <property type="entry name" value="D-ALANYL-D-ALANINE CARBOXYPEPTIDASE"/>
    <property type="match status" value="1"/>
</dbReference>
<evidence type="ECO:0000256" key="2">
    <source>
        <dbReference type="ARBA" id="ARBA00004752"/>
    </source>
</evidence>
<dbReference type="Pfam" id="PF00768">
    <property type="entry name" value="Peptidase_S11"/>
    <property type="match status" value="1"/>
</dbReference>
<feature type="binding site" evidence="14">
    <location>
        <position position="244"/>
    </location>
    <ligand>
        <name>substrate</name>
    </ligand>
</feature>
<dbReference type="EMBL" id="JACRSN010000005">
    <property type="protein sequence ID" value="MBC8533373.1"/>
    <property type="molecule type" value="Genomic_DNA"/>
</dbReference>
<dbReference type="InterPro" id="IPR037167">
    <property type="entry name" value="Peptidase_S11_C_sf"/>
</dbReference>
<dbReference type="SUPFAM" id="SSF69189">
    <property type="entry name" value="Penicillin-binding protein associated domain"/>
    <property type="match status" value="1"/>
</dbReference>
<evidence type="ECO:0000256" key="17">
    <source>
        <dbReference type="SAM" id="Phobius"/>
    </source>
</evidence>
<dbReference type="AlphaFoldDB" id="A0A926HRL7"/>
<evidence type="ECO:0000256" key="7">
    <source>
        <dbReference type="ARBA" id="ARBA00022729"/>
    </source>
</evidence>
<feature type="active site" evidence="13">
    <location>
        <position position="128"/>
    </location>
</feature>
<dbReference type="InterPro" id="IPR012907">
    <property type="entry name" value="Peptidase_S11_C"/>
</dbReference>
<evidence type="ECO:0000256" key="8">
    <source>
        <dbReference type="ARBA" id="ARBA00022801"/>
    </source>
</evidence>
<feature type="chain" id="PRO_5037364677" description="serine-type D-Ala-D-Ala carboxypeptidase" evidence="18">
    <location>
        <begin position="30"/>
        <end position="465"/>
    </location>
</feature>
<dbReference type="Gene3D" id="2.60.410.10">
    <property type="entry name" value="D-Ala-D-Ala carboxypeptidase, C-terminal domain"/>
    <property type="match status" value="1"/>
</dbReference>
<feature type="active site" description="Proton acceptor" evidence="13">
    <location>
        <position position="67"/>
    </location>
</feature>
<comment type="function">
    <text evidence="1">Removes C-terminal D-alanyl residues from sugar-peptide cell wall precursors.</text>
</comment>
<keyword evidence="17" id="KW-1133">Transmembrane helix</keyword>
<dbReference type="InterPro" id="IPR018044">
    <property type="entry name" value="Peptidase_S11"/>
</dbReference>
<feature type="transmembrane region" description="Helical" evidence="17">
    <location>
        <begin position="413"/>
        <end position="435"/>
    </location>
</feature>
<evidence type="ECO:0000313" key="20">
    <source>
        <dbReference type="EMBL" id="MBC8533373.1"/>
    </source>
</evidence>
<evidence type="ECO:0000256" key="18">
    <source>
        <dbReference type="SAM" id="SignalP"/>
    </source>
</evidence>
<feature type="active site" description="Proton acceptor" evidence="13">
    <location>
        <position position="70"/>
    </location>
</feature>
<keyword evidence="7 18" id="KW-0732">Signal</keyword>
<dbReference type="InterPro" id="IPR012338">
    <property type="entry name" value="Beta-lactam/transpept-like"/>
</dbReference>
<dbReference type="PANTHER" id="PTHR21581:SF6">
    <property type="entry name" value="TRAFFICKING PROTEIN PARTICLE COMPLEX SUBUNIT 12"/>
    <property type="match status" value="1"/>
</dbReference>
<evidence type="ECO:0000259" key="19">
    <source>
        <dbReference type="SMART" id="SM00936"/>
    </source>
</evidence>
<evidence type="ECO:0000256" key="6">
    <source>
        <dbReference type="ARBA" id="ARBA00022670"/>
    </source>
</evidence>
<keyword evidence="21" id="KW-1185">Reference proteome</keyword>
<dbReference type="GO" id="GO:0008360">
    <property type="term" value="P:regulation of cell shape"/>
    <property type="evidence" value="ECO:0007669"/>
    <property type="project" value="UniProtKB-KW"/>
</dbReference>
<comment type="similarity">
    <text evidence="3 15">Belongs to the peptidase S11 family.</text>
</comment>
<dbReference type="RefSeq" id="WP_249318725.1">
    <property type="nucleotide sequence ID" value="NZ_JACRSN010000005.1"/>
</dbReference>
<reference evidence="20" key="1">
    <citation type="submission" date="2020-08" db="EMBL/GenBank/DDBJ databases">
        <title>Genome public.</title>
        <authorList>
            <person name="Liu C."/>
            <person name="Sun Q."/>
        </authorList>
    </citation>
    <scope>NUCLEOTIDE SEQUENCE</scope>
    <source>
        <strain evidence="20">NSJ-40</strain>
    </source>
</reference>
<dbReference type="Gene3D" id="3.40.710.10">
    <property type="entry name" value="DD-peptidase/beta-lactamase superfamily"/>
    <property type="match status" value="1"/>
</dbReference>
<gene>
    <name evidence="20" type="ORF">IAG03_05000</name>
</gene>
<dbReference type="EC" id="3.4.16.4" evidence="4"/>
<sequence>MRKRRFLSFILLFCLCAGWFLADSAPVHAAGFETGIDTYSQSYLLINLDTGTLVSEKDPDKKMEPASITKVMTYIVAYEQIRDVEGTVITIPQQVEDDLLGTGSSMSGVLVGEKLTALQLLNMMMVPSGNDAALTFAYYVGDGDPQKFVNLMNEKAAELGCENTHFMNPHGLHDENHYTTARDLAVITQYAMNLPYFSEITDQVTYTLPATNLSEARTVYTTNRMLDQNADGGEYYYPYTKGIKTGSHDQAGYCLVSTAVQGGYSYLCVALGAPSVDADGNSISKHGEMIDSKALYQWAFENLELKTLVKTGEAKGEVKVDFAWNTDSMLVAAEEGYSAIMPSSVEDSSILYTVDLPESVEAPIKKGEVLGTLTMQYADQTLATVNLVATESVERSELLHTLDIGRDILSSNWFVSIIAIVIFLLLLYVVLALLYNRKKKRMRSMRRYHDEPVSGRRNPPGQPRR</sequence>
<keyword evidence="9" id="KW-0133">Cell shape</keyword>
<comment type="pathway">
    <text evidence="2">Cell wall biogenesis; peptidoglycan biosynthesis.</text>
</comment>
<evidence type="ECO:0000256" key="13">
    <source>
        <dbReference type="PIRSR" id="PIRSR618044-1"/>
    </source>
</evidence>
<comment type="catalytic activity">
    <reaction evidence="12">
        <text>Preferential cleavage: (Ac)2-L-Lys-D-Ala-|-D-Ala. Also transpeptidation of peptidyl-alanyl moieties that are N-acyl substituents of D-alanine.</text>
        <dbReference type="EC" id="3.4.16.4"/>
    </reaction>
</comment>
<evidence type="ECO:0000313" key="21">
    <source>
        <dbReference type="Proteomes" id="UP000651482"/>
    </source>
</evidence>
<evidence type="ECO:0000256" key="9">
    <source>
        <dbReference type="ARBA" id="ARBA00022960"/>
    </source>
</evidence>
<keyword evidence="17" id="KW-0812">Transmembrane</keyword>
<evidence type="ECO:0000256" key="12">
    <source>
        <dbReference type="ARBA" id="ARBA00034000"/>
    </source>
</evidence>